<evidence type="ECO:0000313" key="9">
    <source>
        <dbReference type="Ensembl" id="ENSCMIP00000030481.1"/>
    </source>
</evidence>
<dbReference type="OMA" id="QAKPEYC"/>
<dbReference type="PROSITE" id="PS51885">
    <property type="entry name" value="NEPRILYSIN"/>
    <property type="match status" value="1"/>
</dbReference>
<dbReference type="Gene3D" id="1.10.1380.10">
    <property type="entry name" value="Neutral endopeptidase , domain2"/>
    <property type="match status" value="1"/>
</dbReference>
<organism evidence="9 10">
    <name type="scientific">Callorhinchus milii</name>
    <name type="common">Ghost shark</name>
    <dbReference type="NCBI Taxonomy" id="7868"/>
    <lineage>
        <taxon>Eukaryota</taxon>
        <taxon>Metazoa</taxon>
        <taxon>Chordata</taxon>
        <taxon>Craniata</taxon>
        <taxon>Vertebrata</taxon>
        <taxon>Chondrichthyes</taxon>
        <taxon>Holocephali</taxon>
        <taxon>Chimaeriformes</taxon>
        <taxon>Callorhinchidae</taxon>
        <taxon>Callorhinchus</taxon>
    </lineage>
</organism>
<dbReference type="Ensembl" id="ENSCMIT00000030948.1">
    <property type="protein sequence ID" value="ENSCMIP00000030481.1"/>
    <property type="gene ID" value="ENSCMIG00000013095.1"/>
</dbReference>
<keyword evidence="6" id="KW-0482">Metalloprotease</keyword>
<keyword evidence="10" id="KW-1185">Reference proteome</keyword>
<dbReference type="PANTHER" id="PTHR11733:SF133">
    <property type="entry name" value="PHOSPHATE-REGULATING NEUTRAL ENDOPEPTIDASE PHEX"/>
    <property type="match status" value="1"/>
</dbReference>
<dbReference type="GO" id="GO:0016485">
    <property type="term" value="P:protein processing"/>
    <property type="evidence" value="ECO:0007669"/>
    <property type="project" value="TreeGrafter"/>
</dbReference>
<evidence type="ECO:0000256" key="3">
    <source>
        <dbReference type="ARBA" id="ARBA00022723"/>
    </source>
</evidence>
<dbReference type="Proteomes" id="UP000314986">
    <property type="component" value="Unassembled WGS sequence"/>
</dbReference>
<dbReference type="CDD" id="cd08662">
    <property type="entry name" value="M13"/>
    <property type="match status" value="1"/>
</dbReference>
<reference evidence="10" key="2">
    <citation type="journal article" date="2007" name="PLoS Biol.">
        <title>Survey sequencing and comparative analysis of the elephant shark (Callorhinchus milii) genome.</title>
        <authorList>
            <person name="Venkatesh B."/>
            <person name="Kirkness E.F."/>
            <person name="Loh Y.H."/>
            <person name="Halpern A.L."/>
            <person name="Lee A.P."/>
            <person name="Johnson J."/>
            <person name="Dandona N."/>
            <person name="Viswanathan L.D."/>
            <person name="Tay A."/>
            <person name="Venter J.C."/>
            <person name="Strausberg R.L."/>
            <person name="Brenner S."/>
        </authorList>
    </citation>
    <scope>NUCLEOTIDE SEQUENCE [LARGE SCALE GENOMIC DNA]</scope>
</reference>
<accession>A0A4W3ISP1</accession>
<reference evidence="9" key="4">
    <citation type="submission" date="2025-08" db="UniProtKB">
        <authorList>
            <consortium name="Ensembl"/>
        </authorList>
    </citation>
    <scope>IDENTIFICATION</scope>
</reference>
<proteinExistence type="predicted"/>
<comment type="cofactor">
    <cofactor evidence="1">
        <name>Zn(2+)</name>
        <dbReference type="ChEBI" id="CHEBI:29105"/>
    </cofactor>
</comment>
<keyword evidence="2" id="KW-0645">Protease</keyword>
<reference evidence="9" key="5">
    <citation type="submission" date="2025-09" db="UniProtKB">
        <authorList>
            <consortium name="Ensembl"/>
        </authorList>
    </citation>
    <scope>IDENTIFICATION</scope>
</reference>
<dbReference type="InterPro" id="IPR024079">
    <property type="entry name" value="MetalloPept_cat_dom_sf"/>
</dbReference>
<keyword evidence="3" id="KW-0479">Metal-binding</keyword>
<protein>
    <submittedName>
        <fullName evidence="9">Phosphate regulating endopeptidase homolog, X-linked</fullName>
    </submittedName>
</protein>
<dbReference type="AlphaFoldDB" id="A0A4W3ISP1"/>
<name>A0A4W3ISP1_CALMI</name>
<evidence type="ECO:0000256" key="6">
    <source>
        <dbReference type="ARBA" id="ARBA00023049"/>
    </source>
</evidence>
<evidence type="ECO:0000256" key="4">
    <source>
        <dbReference type="ARBA" id="ARBA00022801"/>
    </source>
</evidence>
<keyword evidence="4" id="KW-0378">Hydrolase</keyword>
<keyword evidence="5" id="KW-0862">Zinc</keyword>
<dbReference type="PRINTS" id="PR00786">
    <property type="entry name" value="NEPRILYSIN"/>
</dbReference>
<dbReference type="STRING" id="7868.ENSCMIP00000030481"/>
<evidence type="ECO:0000256" key="5">
    <source>
        <dbReference type="ARBA" id="ARBA00022833"/>
    </source>
</evidence>
<dbReference type="SUPFAM" id="SSF55486">
    <property type="entry name" value="Metalloproteases ('zincins'), catalytic domain"/>
    <property type="match status" value="1"/>
</dbReference>
<evidence type="ECO:0000259" key="8">
    <source>
        <dbReference type="Pfam" id="PF05649"/>
    </source>
</evidence>
<reference evidence="10" key="3">
    <citation type="journal article" date="2014" name="Nature">
        <title>Elephant shark genome provides unique insights into gnathostome evolution.</title>
        <authorList>
            <consortium name="International Elephant Shark Genome Sequencing Consortium"/>
            <person name="Venkatesh B."/>
            <person name="Lee A.P."/>
            <person name="Ravi V."/>
            <person name="Maurya A.K."/>
            <person name="Lian M.M."/>
            <person name="Swann J.B."/>
            <person name="Ohta Y."/>
            <person name="Flajnik M.F."/>
            <person name="Sutoh Y."/>
            <person name="Kasahara M."/>
            <person name="Hoon S."/>
            <person name="Gangu V."/>
            <person name="Roy S.W."/>
            <person name="Irimia M."/>
            <person name="Korzh V."/>
            <person name="Kondrychyn I."/>
            <person name="Lim Z.W."/>
            <person name="Tay B.H."/>
            <person name="Tohari S."/>
            <person name="Kong K.W."/>
            <person name="Ho S."/>
            <person name="Lorente-Galdos B."/>
            <person name="Quilez J."/>
            <person name="Marques-Bonet T."/>
            <person name="Raney B.J."/>
            <person name="Ingham P.W."/>
            <person name="Tay A."/>
            <person name="Hillier L.W."/>
            <person name="Minx P."/>
            <person name="Boehm T."/>
            <person name="Wilson R.K."/>
            <person name="Brenner S."/>
            <person name="Warren W.C."/>
        </authorList>
    </citation>
    <scope>NUCLEOTIDE SEQUENCE [LARGE SCALE GENOMIC DNA]</scope>
</reference>
<evidence type="ECO:0000256" key="1">
    <source>
        <dbReference type="ARBA" id="ARBA00001947"/>
    </source>
</evidence>
<dbReference type="Pfam" id="PF01431">
    <property type="entry name" value="Peptidase_M13"/>
    <property type="match status" value="2"/>
</dbReference>
<dbReference type="InterPro" id="IPR000718">
    <property type="entry name" value="Peptidase_M13"/>
</dbReference>
<dbReference type="Gene3D" id="3.40.390.10">
    <property type="entry name" value="Collagenase (Catalytic Domain)"/>
    <property type="match status" value="3"/>
</dbReference>
<dbReference type="PANTHER" id="PTHR11733">
    <property type="entry name" value="ZINC METALLOPROTEASE FAMILY M13 NEPRILYSIN-RELATED"/>
    <property type="match status" value="1"/>
</dbReference>
<feature type="domain" description="Peptidase M13 N-terminal" evidence="8">
    <location>
        <begin position="11"/>
        <end position="409"/>
    </location>
</feature>
<evidence type="ECO:0000259" key="7">
    <source>
        <dbReference type="Pfam" id="PF01431"/>
    </source>
</evidence>
<dbReference type="Pfam" id="PF05649">
    <property type="entry name" value="Peptidase_M13_N"/>
    <property type="match status" value="1"/>
</dbReference>
<sequence>MFNNINWSADPCNNFFEFACGKWLKENSIPDEYSSYGTYKMISKSVKIMLKELLQKPVAEGEEVEAIQKAKLLYQSCMNETAIEMNDMKPLLEILKDPALRWPVLETYNGPEGTWKEQEFSLLETLAVLRGQYNNNILFTFSVEVDSKNSEDHILTLDQGSLFMESREDYLTNSTETKTYRDALLKLMIDMAILLGANSTTAHADMAKVLEFEIELAKIVIPNRNRTSETLYNKFTILQLQNTIPGFDWLHYMNMVIDDEFNPELKHINVSEDIIVYVPQYLKDLVKLLQTVDNRTVANYVVWRIVYRRTNNLSKRFLNRRLEYLKVVRGMTSLAERWIMCVVYVDYIFSYAVGRMFVDAHFQEDKKKLTEELVEGVRWAFLDILDKENDWMDKDTKNKAKEKVMHYNNNLYLYNVSKPSQNILYSGLTVYFLGKARQSIAYHKVPQTVFPAGELQKPFFWGEQYPLSISYGGIGTIVGHEFSHAFDNNGRKYDKFGNLQQWWTNASISKFEEKTQCMIKQYDDYYWLTAGMHVNGKMTLGENIADNAGIRQSFRAYRKWIREKRGGKEEDLLPGIGLTARIQILNGVHSPSEFRTIGAMSNFEEFSKAFNCPETSVMNRGSNACRVW</sequence>
<dbReference type="GO" id="GO:0004222">
    <property type="term" value="F:metalloendopeptidase activity"/>
    <property type="evidence" value="ECO:0007669"/>
    <property type="project" value="InterPro"/>
</dbReference>
<evidence type="ECO:0000313" key="10">
    <source>
        <dbReference type="Proteomes" id="UP000314986"/>
    </source>
</evidence>
<evidence type="ECO:0000256" key="2">
    <source>
        <dbReference type="ARBA" id="ARBA00022670"/>
    </source>
</evidence>
<dbReference type="InterPro" id="IPR018497">
    <property type="entry name" value="Peptidase_M13_C"/>
</dbReference>
<dbReference type="GeneTree" id="ENSGT00940000157313"/>
<dbReference type="GO" id="GO:0046872">
    <property type="term" value="F:metal ion binding"/>
    <property type="evidence" value="ECO:0007669"/>
    <property type="project" value="UniProtKB-KW"/>
</dbReference>
<gene>
    <name evidence="9" type="primary">phex</name>
</gene>
<dbReference type="InterPro" id="IPR042089">
    <property type="entry name" value="Peptidase_M13_dom_2"/>
</dbReference>
<feature type="domain" description="Peptidase M13 C-terminal" evidence="7">
    <location>
        <begin position="448"/>
        <end position="570"/>
    </location>
</feature>
<feature type="domain" description="Peptidase M13 C-terminal" evidence="7">
    <location>
        <begin position="582"/>
        <end position="622"/>
    </location>
</feature>
<dbReference type="InterPro" id="IPR008753">
    <property type="entry name" value="Peptidase_M13_N"/>
</dbReference>
<reference evidence="10" key="1">
    <citation type="journal article" date="2006" name="Science">
        <title>Ancient noncoding elements conserved in the human genome.</title>
        <authorList>
            <person name="Venkatesh B."/>
            <person name="Kirkness E.F."/>
            <person name="Loh Y.H."/>
            <person name="Halpern A.L."/>
            <person name="Lee A.P."/>
            <person name="Johnson J."/>
            <person name="Dandona N."/>
            <person name="Viswanathan L.D."/>
            <person name="Tay A."/>
            <person name="Venter J.C."/>
            <person name="Strausberg R.L."/>
            <person name="Brenner S."/>
        </authorList>
    </citation>
    <scope>NUCLEOTIDE SEQUENCE [LARGE SCALE GENOMIC DNA]</scope>
</reference>
<dbReference type="InParanoid" id="A0A4W3ISP1"/>
<dbReference type="GO" id="GO:0005886">
    <property type="term" value="C:plasma membrane"/>
    <property type="evidence" value="ECO:0007669"/>
    <property type="project" value="TreeGrafter"/>
</dbReference>